<name>A0AAE0ZDF5_9GAST</name>
<reference evidence="2" key="1">
    <citation type="journal article" date="2023" name="G3 (Bethesda)">
        <title>A reference genome for the long-term kleptoplast-retaining sea slug Elysia crispata morphotype clarki.</title>
        <authorList>
            <person name="Eastman K.E."/>
            <person name="Pendleton A.L."/>
            <person name="Shaikh M.A."/>
            <person name="Suttiyut T."/>
            <person name="Ogas R."/>
            <person name="Tomko P."/>
            <person name="Gavelis G."/>
            <person name="Widhalm J.R."/>
            <person name="Wisecaver J.H."/>
        </authorList>
    </citation>
    <scope>NUCLEOTIDE SEQUENCE</scope>
    <source>
        <strain evidence="2">ECLA1</strain>
    </source>
</reference>
<evidence type="ECO:0000313" key="2">
    <source>
        <dbReference type="EMBL" id="KAK3766347.1"/>
    </source>
</evidence>
<sequence>MVRSRQLGQALGRLQDAIQDVLALQEVDTDGGGVERIGLTPAERGHTESDVQRSRVRFCKVKNRDEVLKSKQLSEASKGSAGLVKKDKPTQDGLTRGTRSRGNDQRASEEKVQHAAQSKYSNKKGARRAREVKQRETTNQREELKDFMGEKNTAEYYKNYRRKGEGSRAAKPNREEDGKDEISEDGDNKRRISKATEYESVAKKQRESPHRHKNSNSTKLKLEKKGAGEEKKTKRDRGKATVEMKHQHDKTVKKLKSSKPVVGIHTGEEHKSIKDREGKNKLLDTKTEKMAVINSKKNYSGDVKGSRSNLLEYTNLSDEMKILPRGEKPRSNIETKFKRTTRILRWQLAGDEVSPESELTKNPSEDILSAAEKNENRITYSGKEENKKVKRSSADKQVRSGKEKTQRTNDVKLAMKQTTQETNLTTAHSLDSAEQPTGKVDLQDPEGKKDVTGMGDEDGKNKGGKRGVQKSERNTSENKRSATTDRKLVSVEEEEEEDDDEKEDEAGEEEEDVHQVKQNEKNKKVAKGNSPGNTNETVAKGSKPDDTNKTVAKGSGKENVGSSSVRSKAESDVTSVASSIPRDRPRQPSQGDAFSKLLNESFSEYFENKQDRPSWRRSTQSGSICPGVFRTFAEGLQFHFPPPSAAARRSVEMVPDDDMCTVADINPDLFLLRNSGEIDKQYFLYQKSHDLMAVTPLRSSFQAPPVIMLK</sequence>
<accession>A0AAE0ZDF5</accession>
<feature type="compositionally biased region" description="Basic and acidic residues" evidence="1">
    <location>
        <begin position="162"/>
        <end position="208"/>
    </location>
</feature>
<keyword evidence="3" id="KW-1185">Reference proteome</keyword>
<evidence type="ECO:0000313" key="3">
    <source>
        <dbReference type="Proteomes" id="UP001283361"/>
    </source>
</evidence>
<feature type="compositionally biased region" description="Basic and acidic residues" evidence="1">
    <location>
        <begin position="441"/>
        <end position="461"/>
    </location>
</feature>
<organism evidence="2 3">
    <name type="scientific">Elysia crispata</name>
    <name type="common">lettuce slug</name>
    <dbReference type="NCBI Taxonomy" id="231223"/>
    <lineage>
        <taxon>Eukaryota</taxon>
        <taxon>Metazoa</taxon>
        <taxon>Spiralia</taxon>
        <taxon>Lophotrochozoa</taxon>
        <taxon>Mollusca</taxon>
        <taxon>Gastropoda</taxon>
        <taxon>Heterobranchia</taxon>
        <taxon>Euthyneura</taxon>
        <taxon>Panpulmonata</taxon>
        <taxon>Sacoglossa</taxon>
        <taxon>Placobranchoidea</taxon>
        <taxon>Plakobranchidae</taxon>
        <taxon>Elysia</taxon>
    </lineage>
</organism>
<evidence type="ECO:0000256" key="1">
    <source>
        <dbReference type="SAM" id="MobiDB-lite"/>
    </source>
</evidence>
<feature type="region of interest" description="Disordered" evidence="1">
    <location>
        <begin position="350"/>
        <end position="592"/>
    </location>
</feature>
<feature type="compositionally biased region" description="Basic and acidic residues" evidence="1">
    <location>
        <begin position="266"/>
        <end position="283"/>
    </location>
</feature>
<feature type="compositionally biased region" description="Acidic residues" evidence="1">
    <location>
        <begin position="491"/>
        <end position="512"/>
    </location>
</feature>
<feature type="region of interest" description="Disordered" evidence="1">
    <location>
        <begin position="69"/>
        <end position="283"/>
    </location>
</feature>
<feature type="compositionally biased region" description="Polar residues" evidence="1">
    <location>
        <begin position="416"/>
        <end position="435"/>
    </location>
</feature>
<dbReference type="AlphaFoldDB" id="A0AAE0ZDF5"/>
<gene>
    <name evidence="2" type="ORF">RRG08_044534</name>
</gene>
<proteinExistence type="predicted"/>
<comment type="caution">
    <text evidence="2">The sequence shown here is derived from an EMBL/GenBank/DDBJ whole genome shotgun (WGS) entry which is preliminary data.</text>
</comment>
<feature type="compositionally biased region" description="Basic and acidic residues" evidence="1">
    <location>
        <begin position="372"/>
        <end position="410"/>
    </location>
</feature>
<protein>
    <submittedName>
        <fullName evidence="2">Uncharacterized protein</fullName>
    </submittedName>
</protein>
<feature type="compositionally biased region" description="Basic and acidic residues" evidence="1">
    <location>
        <begin position="220"/>
        <end position="252"/>
    </location>
</feature>
<feature type="compositionally biased region" description="Basic and acidic residues" evidence="1">
    <location>
        <begin position="43"/>
        <end position="53"/>
    </location>
</feature>
<feature type="compositionally biased region" description="Basic and acidic residues" evidence="1">
    <location>
        <begin position="101"/>
        <end position="113"/>
    </location>
</feature>
<feature type="compositionally biased region" description="Basic and acidic residues" evidence="1">
    <location>
        <begin position="128"/>
        <end position="153"/>
    </location>
</feature>
<dbReference type="EMBL" id="JAWDGP010004235">
    <property type="protein sequence ID" value="KAK3766347.1"/>
    <property type="molecule type" value="Genomic_DNA"/>
</dbReference>
<feature type="compositionally biased region" description="Polar residues" evidence="1">
    <location>
        <begin position="560"/>
        <end position="578"/>
    </location>
</feature>
<feature type="compositionally biased region" description="Basic and acidic residues" evidence="1">
    <location>
        <begin position="513"/>
        <end position="523"/>
    </location>
</feature>
<dbReference type="Proteomes" id="UP001283361">
    <property type="component" value="Unassembled WGS sequence"/>
</dbReference>
<feature type="compositionally biased region" description="Basic and acidic residues" evidence="1">
    <location>
        <begin position="469"/>
        <end position="490"/>
    </location>
</feature>
<feature type="region of interest" description="Disordered" evidence="1">
    <location>
        <begin position="31"/>
        <end position="53"/>
    </location>
</feature>